<proteinExistence type="predicted"/>
<name>A0A1G1ZLZ6_9BACT</name>
<evidence type="ECO:0000313" key="2">
    <source>
        <dbReference type="Proteomes" id="UP000177942"/>
    </source>
</evidence>
<dbReference type="AlphaFoldDB" id="A0A1G1ZLZ6"/>
<evidence type="ECO:0000313" key="1">
    <source>
        <dbReference type="EMBL" id="OGY65469.1"/>
    </source>
</evidence>
<dbReference type="EMBL" id="MHJJ01000009">
    <property type="protein sequence ID" value="OGY65469.1"/>
    <property type="molecule type" value="Genomic_DNA"/>
</dbReference>
<protein>
    <submittedName>
        <fullName evidence="1">Uncharacterized protein</fullName>
    </submittedName>
</protein>
<accession>A0A1G1ZLZ6</accession>
<dbReference type="Proteomes" id="UP000177942">
    <property type="component" value="Unassembled WGS sequence"/>
</dbReference>
<sequence>MSEPIVRIVNVRNWLGFLRVYCSEDGSGVSLSFNAADRESGGRIREYLERALRDYIIHREYRGGGEYEFDTRIPDLAALDELLRQRGFRVSPAKARSLILCSA</sequence>
<gene>
    <name evidence="1" type="ORF">A3A16_03480</name>
</gene>
<comment type="caution">
    <text evidence="1">The sequence shown here is derived from an EMBL/GenBank/DDBJ whole genome shotgun (WGS) entry which is preliminary data.</text>
</comment>
<reference evidence="1 2" key="1">
    <citation type="journal article" date="2016" name="Nat. Commun.">
        <title>Thousands of microbial genomes shed light on interconnected biogeochemical processes in an aquifer system.</title>
        <authorList>
            <person name="Anantharaman K."/>
            <person name="Brown C.T."/>
            <person name="Hug L.A."/>
            <person name="Sharon I."/>
            <person name="Castelle C.J."/>
            <person name="Probst A.J."/>
            <person name="Thomas B.C."/>
            <person name="Singh A."/>
            <person name="Wilkins M.J."/>
            <person name="Karaoz U."/>
            <person name="Brodie E.L."/>
            <person name="Williams K.H."/>
            <person name="Hubbard S.S."/>
            <person name="Banfield J.F."/>
        </authorList>
    </citation>
    <scope>NUCLEOTIDE SEQUENCE [LARGE SCALE GENOMIC DNA]</scope>
</reference>
<organism evidence="1 2">
    <name type="scientific">Candidatus Harrisonbacteria bacterium RIFCSPLOWO2_01_FULL_44_18</name>
    <dbReference type="NCBI Taxonomy" id="1798407"/>
    <lineage>
        <taxon>Bacteria</taxon>
        <taxon>Candidatus Harrisoniibacteriota</taxon>
    </lineage>
</organism>